<dbReference type="PANTHER" id="PTHR30543">
    <property type="entry name" value="CHROMATE REDUCTASE"/>
    <property type="match status" value="1"/>
</dbReference>
<dbReference type="Gene3D" id="3.40.50.360">
    <property type="match status" value="1"/>
</dbReference>
<dbReference type="KEGG" id="plon:Pla110_06310"/>
<dbReference type="Pfam" id="PF03358">
    <property type="entry name" value="FMN_red"/>
    <property type="match status" value="1"/>
</dbReference>
<sequence length="191" mass="20474">MTTPKILAFSGSTRVGSVNSLLVMIAAAGARQAGAEVTYLNLDEYPLPLFNQDLEQRGTPENLRKLQQLFVDHEGFLISSPEYNSSITPLLKNTIDWVSRPTEDLPGLAGFQGKYATLMAASPGALGGLRGLNHVRDILGNIGVTVLPQQVAVGQAFDAFTDTGDLKNESQQQRILDLGANLAILLAKLKA</sequence>
<dbReference type="RefSeq" id="WP_144993065.1">
    <property type="nucleotide sequence ID" value="NZ_CP036281.1"/>
</dbReference>
<organism evidence="2 3">
    <name type="scientific">Polystyrenella longa</name>
    <dbReference type="NCBI Taxonomy" id="2528007"/>
    <lineage>
        <taxon>Bacteria</taxon>
        <taxon>Pseudomonadati</taxon>
        <taxon>Planctomycetota</taxon>
        <taxon>Planctomycetia</taxon>
        <taxon>Planctomycetales</taxon>
        <taxon>Planctomycetaceae</taxon>
        <taxon>Polystyrenella</taxon>
    </lineage>
</organism>
<feature type="domain" description="NADPH-dependent FMN reductase-like" evidence="1">
    <location>
        <begin position="4"/>
        <end position="157"/>
    </location>
</feature>
<gene>
    <name evidence="2" type="primary">azr</name>
    <name evidence="2" type="ORF">Pla110_06310</name>
</gene>
<dbReference type="SUPFAM" id="SSF52218">
    <property type="entry name" value="Flavoproteins"/>
    <property type="match status" value="1"/>
</dbReference>
<dbReference type="InterPro" id="IPR005025">
    <property type="entry name" value="FMN_Rdtase-like_dom"/>
</dbReference>
<dbReference type="EMBL" id="CP036281">
    <property type="protein sequence ID" value="QDU78927.1"/>
    <property type="molecule type" value="Genomic_DNA"/>
</dbReference>
<keyword evidence="3" id="KW-1185">Reference proteome</keyword>
<dbReference type="EC" id="1.7.-.-" evidence="2"/>
<name>A0A518CI91_9PLAN</name>
<dbReference type="InterPro" id="IPR029039">
    <property type="entry name" value="Flavoprotein-like_sf"/>
</dbReference>
<evidence type="ECO:0000259" key="1">
    <source>
        <dbReference type="Pfam" id="PF03358"/>
    </source>
</evidence>
<keyword evidence="2" id="KW-0560">Oxidoreductase</keyword>
<dbReference type="OrthoDB" id="9806724at2"/>
<dbReference type="InterPro" id="IPR050712">
    <property type="entry name" value="NAD(P)H-dep_reductase"/>
</dbReference>
<protein>
    <submittedName>
        <fullName evidence="2">FMN-dependent NADPH-azoreductase</fullName>
        <ecNumber evidence="2">1.7.-.-</ecNumber>
    </submittedName>
</protein>
<dbReference type="Proteomes" id="UP000317178">
    <property type="component" value="Chromosome"/>
</dbReference>
<proteinExistence type="predicted"/>
<reference evidence="2 3" key="1">
    <citation type="submission" date="2019-02" db="EMBL/GenBank/DDBJ databases">
        <title>Deep-cultivation of Planctomycetes and their phenomic and genomic characterization uncovers novel biology.</title>
        <authorList>
            <person name="Wiegand S."/>
            <person name="Jogler M."/>
            <person name="Boedeker C."/>
            <person name="Pinto D."/>
            <person name="Vollmers J."/>
            <person name="Rivas-Marin E."/>
            <person name="Kohn T."/>
            <person name="Peeters S.H."/>
            <person name="Heuer A."/>
            <person name="Rast P."/>
            <person name="Oberbeckmann S."/>
            <person name="Bunk B."/>
            <person name="Jeske O."/>
            <person name="Meyerdierks A."/>
            <person name="Storesund J.E."/>
            <person name="Kallscheuer N."/>
            <person name="Luecker S."/>
            <person name="Lage O.M."/>
            <person name="Pohl T."/>
            <person name="Merkel B.J."/>
            <person name="Hornburger P."/>
            <person name="Mueller R.-W."/>
            <person name="Bruemmer F."/>
            <person name="Labrenz M."/>
            <person name="Spormann A.M."/>
            <person name="Op den Camp H."/>
            <person name="Overmann J."/>
            <person name="Amann R."/>
            <person name="Jetten M.S.M."/>
            <person name="Mascher T."/>
            <person name="Medema M.H."/>
            <person name="Devos D.P."/>
            <person name="Kaster A.-K."/>
            <person name="Ovreas L."/>
            <person name="Rohde M."/>
            <person name="Galperin M.Y."/>
            <person name="Jogler C."/>
        </authorList>
    </citation>
    <scope>NUCLEOTIDE SEQUENCE [LARGE SCALE GENOMIC DNA]</scope>
    <source>
        <strain evidence="2 3">Pla110</strain>
    </source>
</reference>
<dbReference type="AlphaFoldDB" id="A0A518CI91"/>
<dbReference type="GO" id="GO:0005829">
    <property type="term" value="C:cytosol"/>
    <property type="evidence" value="ECO:0007669"/>
    <property type="project" value="TreeGrafter"/>
</dbReference>
<evidence type="ECO:0000313" key="2">
    <source>
        <dbReference type="EMBL" id="QDU78927.1"/>
    </source>
</evidence>
<evidence type="ECO:0000313" key="3">
    <source>
        <dbReference type="Proteomes" id="UP000317178"/>
    </source>
</evidence>
<dbReference type="GO" id="GO:0016491">
    <property type="term" value="F:oxidoreductase activity"/>
    <property type="evidence" value="ECO:0007669"/>
    <property type="project" value="UniProtKB-KW"/>
</dbReference>
<accession>A0A518CI91</accession>
<dbReference type="GO" id="GO:0010181">
    <property type="term" value="F:FMN binding"/>
    <property type="evidence" value="ECO:0007669"/>
    <property type="project" value="TreeGrafter"/>
</dbReference>
<dbReference type="PANTHER" id="PTHR30543:SF21">
    <property type="entry name" value="NAD(P)H-DEPENDENT FMN REDUCTASE LOT6"/>
    <property type="match status" value="1"/>
</dbReference>